<accession>A0A090CZ71</accession>
<reference evidence="5" key="2">
    <citation type="submission" date="2014-09" db="EMBL/GenBank/DDBJ databases">
        <title>Criblamydia sequanensis harbors a mega-plasmid encoding arsenite resistance.</title>
        <authorList>
            <person name="Bertelli C."/>
            <person name="Goesmann A."/>
            <person name="Greub G."/>
        </authorList>
    </citation>
    <scope>NUCLEOTIDE SEQUENCE [LARGE SCALE GENOMIC DNA]</scope>
    <source>
        <strain evidence="5">CRIB-18</strain>
    </source>
</reference>
<dbReference type="PANTHER" id="PTHR45586">
    <property type="entry name" value="TPR REPEAT-CONTAINING PROTEIN PA4667"/>
    <property type="match status" value="1"/>
</dbReference>
<feature type="repeat" description="TPR" evidence="3">
    <location>
        <begin position="475"/>
        <end position="508"/>
    </location>
</feature>
<dbReference type="OrthoDB" id="9769030at2"/>
<reference evidence="5" key="1">
    <citation type="submission" date="2013-12" db="EMBL/GenBank/DDBJ databases">
        <authorList>
            <person name="Linke B."/>
        </authorList>
    </citation>
    <scope>NUCLEOTIDE SEQUENCE [LARGE SCALE GENOMIC DNA]</scope>
    <source>
        <strain evidence="5">CRIB-18</strain>
    </source>
</reference>
<evidence type="ECO:0000256" key="1">
    <source>
        <dbReference type="ARBA" id="ARBA00022737"/>
    </source>
</evidence>
<feature type="region of interest" description="Disordered" evidence="4">
    <location>
        <begin position="512"/>
        <end position="537"/>
    </location>
</feature>
<dbReference type="Pfam" id="PF13181">
    <property type="entry name" value="TPR_8"/>
    <property type="match status" value="1"/>
</dbReference>
<evidence type="ECO:0008006" key="7">
    <source>
        <dbReference type="Google" id="ProtNLM"/>
    </source>
</evidence>
<proteinExistence type="predicted"/>
<dbReference type="Gene3D" id="1.25.40.10">
    <property type="entry name" value="Tetratricopeptide repeat domain"/>
    <property type="match status" value="5"/>
</dbReference>
<dbReference type="RefSeq" id="WP_079978007.1">
    <property type="nucleotide sequence ID" value="NZ_CCEJ010000007.1"/>
</dbReference>
<dbReference type="EMBL" id="CCEJ010000007">
    <property type="protein sequence ID" value="CDR34227.1"/>
    <property type="molecule type" value="Genomic_DNA"/>
</dbReference>
<evidence type="ECO:0000313" key="6">
    <source>
        <dbReference type="Proteomes" id="UP000031552"/>
    </source>
</evidence>
<evidence type="ECO:0000313" key="5">
    <source>
        <dbReference type="EMBL" id="CDR34227.1"/>
    </source>
</evidence>
<feature type="repeat" description="TPR" evidence="3">
    <location>
        <begin position="226"/>
        <end position="259"/>
    </location>
</feature>
<dbReference type="eggNOG" id="COG0457">
    <property type="taxonomic scope" value="Bacteria"/>
</dbReference>
<keyword evidence="1" id="KW-0677">Repeat</keyword>
<evidence type="ECO:0000256" key="2">
    <source>
        <dbReference type="ARBA" id="ARBA00022803"/>
    </source>
</evidence>
<protein>
    <recommendedName>
        <fullName evidence="7">Tetratricopeptide repeat protein</fullName>
    </recommendedName>
</protein>
<dbReference type="Pfam" id="PF13174">
    <property type="entry name" value="TPR_6"/>
    <property type="match status" value="2"/>
</dbReference>
<keyword evidence="6" id="KW-1185">Reference proteome</keyword>
<comment type="caution">
    <text evidence="5">The sequence shown here is derived from an EMBL/GenBank/DDBJ whole genome shotgun (WGS) entry which is preliminary data.</text>
</comment>
<keyword evidence="2 3" id="KW-0802">TPR repeat</keyword>
<name>A0A090CZ71_9BACT</name>
<dbReference type="InterPro" id="IPR019734">
    <property type="entry name" value="TPR_rpt"/>
</dbReference>
<evidence type="ECO:0000256" key="4">
    <source>
        <dbReference type="SAM" id="MobiDB-lite"/>
    </source>
</evidence>
<feature type="repeat" description="TPR" evidence="3">
    <location>
        <begin position="316"/>
        <end position="349"/>
    </location>
</feature>
<dbReference type="InterPro" id="IPR011990">
    <property type="entry name" value="TPR-like_helical_dom_sf"/>
</dbReference>
<dbReference type="Proteomes" id="UP000031552">
    <property type="component" value="Unassembled WGS sequence"/>
</dbReference>
<dbReference type="InterPro" id="IPR051012">
    <property type="entry name" value="CellSynth/LPSAsmb/PSIAsmb"/>
</dbReference>
<dbReference type="Pfam" id="PF14559">
    <property type="entry name" value="TPR_19"/>
    <property type="match status" value="3"/>
</dbReference>
<feature type="repeat" description="TPR" evidence="3">
    <location>
        <begin position="50"/>
        <end position="83"/>
    </location>
</feature>
<dbReference type="AlphaFoldDB" id="A0A090CZ71"/>
<sequence length="1013" mass="120612">MMFTIGIFLFFLLKINLIQGNEVSKPIEVIQSYDLIQKWNDLYKNDPHNQENTYQLGESYYKLHDFRSAKIYYKKTLELNPDHTDALLRLSYLSLWEGDLEAAEEGFQKILKAHPDYKDAQEGLLKTTERKRDLNKKNKDFLGPEEEAKKLTLEKKPDDTEENLVNKALKTSDLNQAILLWTKLYEKYPEKSEYSYRLGESYAQKKDYIQAEFFLQQALNLDPSNTDALLRLSYVYLWQDKKGLAIAGFQKILETHPDYEDAIEGLKKAYTSKESYHEEGGSFYEKELVQEALHTQDADQAIEIWLELFHAFPQKSEYSFHLGTLYAEKKDYETAEKYLIQSLEADKENMDALLKLSYVYLWQNKKELAIEGFQKILESHPEYQEAKEGLEKAYASDEKEEGPKKVSLYEQELLETAKQAKSPDEALEIWLKLHNEFPKKAEYSYQVGESYSKKKDFKQAEIYLKKSLELDPDNNDALLRLSYVYLWQEKFKEAIAGFEKILKKDPDYQDAKDGLKKANEQQLAKNEKKDEKPKRTKEEERRIECAKALDKRSILDLEFLVWRLLLCDYPNDPEYLYNTGKVAAWIGRFRMAERYLRESLCNKGFRDDALLKLGYLYLLLERWDESYESLALLLDRNPEYGDAYLALARLDFRTRFFCRARNAYHNAYLFIKGKYDKNIAWREYYDTRLLLEPSIRLTEKYAQELEKDLETKEEAARRYVWLNEARYQVALKEGLIGYQEVGAGYEREKNLANGLNNFYVHTFRSTTGLDYFYSPMAKLTAGVTFKEASNRGDPIYKFQNAIRVEPWCGVDLRKIWHHSSLNYYRDSFIVKNFQEIFSFFLARDNFDFFYEYQALPLAQFAGASGYYRKYHDDIRNDEGRGRFWLQTTFPKYKENFVIRYQFEIGGFRETETDYYSFKKQWEHLAKIYYWRSWSWLDYAEIAYQHGWRSSRDLNQPINAVFFLKKQFINTNRVTMQIRKVFRSSRDVNFEALYYWDTAGYRAFALRGDYRWIF</sequence>
<evidence type="ECO:0000256" key="3">
    <source>
        <dbReference type="PROSITE-ProRule" id="PRU00339"/>
    </source>
</evidence>
<dbReference type="STRING" id="1437425.CSEC_1408"/>
<dbReference type="SUPFAM" id="SSF48452">
    <property type="entry name" value="TPR-like"/>
    <property type="match status" value="3"/>
</dbReference>
<gene>
    <name evidence="5" type="ORF">CSEC_1408</name>
</gene>
<feature type="repeat" description="TPR" evidence="3">
    <location>
        <begin position="84"/>
        <end position="117"/>
    </location>
</feature>
<dbReference type="PROSITE" id="PS50005">
    <property type="entry name" value="TPR"/>
    <property type="match status" value="8"/>
</dbReference>
<feature type="repeat" description="TPR" evidence="3">
    <location>
        <begin position="441"/>
        <end position="474"/>
    </location>
</feature>
<feature type="repeat" description="TPR" evidence="3">
    <location>
        <begin position="192"/>
        <end position="225"/>
    </location>
</feature>
<dbReference type="SMART" id="SM00028">
    <property type="entry name" value="TPR"/>
    <property type="match status" value="9"/>
</dbReference>
<organism evidence="5 6">
    <name type="scientific">Candidatus Criblamydia sequanensis CRIB-18</name>
    <dbReference type="NCBI Taxonomy" id="1437425"/>
    <lineage>
        <taxon>Bacteria</taxon>
        <taxon>Pseudomonadati</taxon>
        <taxon>Chlamydiota</taxon>
        <taxon>Chlamydiia</taxon>
        <taxon>Parachlamydiales</taxon>
        <taxon>Candidatus Criblamydiaceae</taxon>
        <taxon>Candidatus Criblamydia</taxon>
    </lineage>
</organism>
<feature type="repeat" description="TPR" evidence="3">
    <location>
        <begin position="350"/>
        <end position="383"/>
    </location>
</feature>
<dbReference type="PANTHER" id="PTHR45586:SF1">
    <property type="entry name" value="LIPOPOLYSACCHARIDE ASSEMBLY PROTEIN B"/>
    <property type="match status" value="1"/>
</dbReference>